<proteinExistence type="predicted"/>
<dbReference type="EnsemblPlants" id="MELO3C033818.2.1">
    <property type="protein sequence ID" value="MELO3C033818.2.1"/>
    <property type="gene ID" value="MELO3C033818.2"/>
</dbReference>
<dbReference type="PANTHER" id="PTHR46250:SF18">
    <property type="entry name" value="MYB_SANT-LIKE DOMAIN-CONTAINING PROTEIN"/>
    <property type="match status" value="1"/>
</dbReference>
<reference evidence="1" key="1">
    <citation type="submission" date="2023-03" db="UniProtKB">
        <authorList>
            <consortium name="EnsemblPlants"/>
        </authorList>
    </citation>
    <scope>IDENTIFICATION</scope>
</reference>
<organism evidence="1">
    <name type="scientific">Cucumis melo</name>
    <name type="common">Muskmelon</name>
    <dbReference type="NCBI Taxonomy" id="3656"/>
    <lineage>
        <taxon>Eukaryota</taxon>
        <taxon>Viridiplantae</taxon>
        <taxon>Streptophyta</taxon>
        <taxon>Embryophyta</taxon>
        <taxon>Tracheophyta</taxon>
        <taxon>Spermatophyta</taxon>
        <taxon>Magnoliopsida</taxon>
        <taxon>eudicotyledons</taxon>
        <taxon>Gunneridae</taxon>
        <taxon>Pentapetalae</taxon>
        <taxon>rosids</taxon>
        <taxon>fabids</taxon>
        <taxon>Cucurbitales</taxon>
        <taxon>Cucurbitaceae</taxon>
        <taxon>Benincaseae</taxon>
        <taxon>Cucumis</taxon>
    </lineage>
</organism>
<evidence type="ECO:0000313" key="1">
    <source>
        <dbReference type="EnsemblPlants" id="MELO3C033818.2.1"/>
    </source>
</evidence>
<accession>A0A9I9EHG4</accession>
<dbReference type="PANTHER" id="PTHR46250">
    <property type="entry name" value="MYB/SANT-LIKE DNA-BINDING DOMAIN PROTEIN-RELATED"/>
    <property type="match status" value="1"/>
</dbReference>
<evidence type="ECO:0008006" key="2">
    <source>
        <dbReference type="Google" id="ProtNLM"/>
    </source>
</evidence>
<protein>
    <recommendedName>
        <fullName evidence="2">Retrotransposon protein</fullName>
    </recommendedName>
</protein>
<sequence>MLELLHNDTKIIPHILPDTSMASTLRLPKHSWTKEEEADLVGLVNAGGWRSDNGTFCPGEDAWPICSGFGWNDEQKCIVAQNEVFDDWVKSHPVAKDLLNKSFPHYDELSCNGRPNRDFFGVRSNDPARYKAFTADVASNMDFQPMYSQGLNMSSNELMGTRIAQSYFFPYSDYCKPPPFPVPHLVYFTCHLPQTTKKLPLFPTPKVHYVSTMLKSSLLLLYREARRRRHHLLCLHLDQSLCLIRASIPSIERRFMHEFDLLVVKLTNIRHHSISDLCPIFRQFERPPPDLFVRICSEIVPSRLLQTRSRSVVCYQPISVQLKLSQFAHQSIYSRSSYHNLATPVKLHYCTPPPLKFTSASLSLVLKSTHTSSSSWVSTKWRVS</sequence>
<name>A0A9I9EHG4_CUCME</name>
<dbReference type="AlphaFoldDB" id="A0A9I9EHG4"/>
<dbReference type="Gramene" id="MELO3C033818.2.1">
    <property type="protein sequence ID" value="MELO3C033818.2.1"/>
    <property type="gene ID" value="MELO3C033818.2"/>
</dbReference>